<organism evidence="1 2">
    <name type="scientific">Prorocentrum cordatum</name>
    <dbReference type="NCBI Taxonomy" id="2364126"/>
    <lineage>
        <taxon>Eukaryota</taxon>
        <taxon>Sar</taxon>
        <taxon>Alveolata</taxon>
        <taxon>Dinophyceae</taxon>
        <taxon>Prorocentrales</taxon>
        <taxon>Prorocentraceae</taxon>
        <taxon>Prorocentrum</taxon>
    </lineage>
</organism>
<name>A0ABN9VT08_9DINO</name>
<keyword evidence="2" id="KW-1185">Reference proteome</keyword>
<dbReference type="Gene3D" id="3.90.550.50">
    <property type="match status" value="1"/>
</dbReference>
<gene>
    <name evidence="1" type="ORF">PCOR1329_LOCUS60931</name>
</gene>
<reference evidence="1" key="1">
    <citation type="submission" date="2023-10" db="EMBL/GenBank/DDBJ databases">
        <authorList>
            <person name="Chen Y."/>
            <person name="Shah S."/>
            <person name="Dougan E. K."/>
            <person name="Thang M."/>
            <person name="Chan C."/>
        </authorList>
    </citation>
    <scope>NUCLEOTIDE SEQUENCE [LARGE SCALE GENOMIC DNA]</scope>
</reference>
<evidence type="ECO:0000313" key="1">
    <source>
        <dbReference type="EMBL" id="CAK0876626.1"/>
    </source>
</evidence>
<accession>A0ABN9VT08</accession>
<dbReference type="EMBL" id="CAUYUJ010017649">
    <property type="protein sequence ID" value="CAK0876626.1"/>
    <property type="molecule type" value="Genomic_DNA"/>
</dbReference>
<evidence type="ECO:0000313" key="2">
    <source>
        <dbReference type="Proteomes" id="UP001189429"/>
    </source>
</evidence>
<sequence length="416" mass="44404">MPGSSAAARCPATCEACGSWCCWACCGAGAAPPYRPTSRPRGPSTASPGRSPTMTWAWSSGMRAFFVCSSDLCWAHSCCDPRHGPRGDPNCWDEIYSFDMCCRPEGSQPAGARAAFAGQVAHHMWKRSMWFGALEPPICPNGGAMGEDQGPGLRPGLPGLLGPPAARELPVAPAPNGTVRHALGSRELVVVVMSQLAALRPGGRVAGALQTWARRVSPRSAYFVTEEGDHPVGSVLEGDGRIPCPDYWLLDCNTYTASIYLGHYGLQGALLRHPRTRWFAVFDDDVFLNPYALGRILRGVDAGAPVCLGAHERGDRPLLSYWSGIVCSNPAVRLLAEHLEAADREVVRRSLGYSAGDFIISKCLTDLGVPLVDVPGFYGGNLPLGGPPSLAAATFHRVRTEVDFRELDGRLFGGSG</sequence>
<dbReference type="Proteomes" id="UP001189429">
    <property type="component" value="Unassembled WGS sequence"/>
</dbReference>
<protein>
    <recommendedName>
        <fullName evidence="3">Hexosyltransferase</fullName>
    </recommendedName>
</protein>
<proteinExistence type="predicted"/>
<comment type="caution">
    <text evidence="1">The sequence shown here is derived from an EMBL/GenBank/DDBJ whole genome shotgun (WGS) entry which is preliminary data.</text>
</comment>
<evidence type="ECO:0008006" key="3">
    <source>
        <dbReference type="Google" id="ProtNLM"/>
    </source>
</evidence>